<gene>
    <name evidence="2" type="ORF">PLOB_00006894</name>
</gene>
<sequence length="604" mass="67665">MDLKQELELSDTKSLVSKRPRWKSKLVIGGAVTAVLLLGAVVSMAVYFSLTAKQKSARLVEVDLNEGETLTYQVDQHIQLQGSDVQKVTIRAIVGIRVLNKTSEEYWFLMKFKLSLLGENPAMKEQNIMTDYFLVRLQIASRPISPARNKTSESFEVFGPRDLHPDLLREVYSILEQLLPAVQRNLYEDVDGQKAADSNSPDYEESPLLPCSVKMHRQAVTSDKNVVLIRNHFDRADFKDLSSEIDLDLKYSDSAFINKSNGMITESRSYFSEELNFGEPIHSNSSSDVRSLKVAMKSLVTIIELPNYFEQAESERVKVHLFTSLSLPKSKSTFSVKETRKVPTGQAVSNLTLTPSENPLANQTYHSTNSSSILLTRSRRSTNLAFDSSSTLFQKRILGINVKAIAKYKVQEGVSVRETVVLHIGRFDTELIDEEYTWSQLQRQQPSRSSYSWSKTIDIGIPVLAFSLGASFSLDFKAGYSVSYPKSVSFSSINFAAQIRPYAEATASIQGYLSILHVIRAGVSGDGTIVDVGLPMSLSLQVHPYRRVCATVSADLTALKLTARVYYQLCYIIGCGSRKTLFRLASWDAIRWNRKLIQSCGYLV</sequence>
<name>A0ABN8QI71_9CNID</name>
<evidence type="ECO:0000313" key="2">
    <source>
        <dbReference type="EMBL" id="CAH3164591.1"/>
    </source>
</evidence>
<dbReference type="Proteomes" id="UP001159405">
    <property type="component" value="Unassembled WGS sequence"/>
</dbReference>
<protein>
    <submittedName>
        <fullName evidence="2">Uncharacterized protein</fullName>
    </submittedName>
</protein>
<proteinExistence type="predicted"/>
<keyword evidence="1" id="KW-0812">Transmembrane</keyword>
<organism evidence="2 3">
    <name type="scientific">Porites lobata</name>
    <dbReference type="NCBI Taxonomy" id="104759"/>
    <lineage>
        <taxon>Eukaryota</taxon>
        <taxon>Metazoa</taxon>
        <taxon>Cnidaria</taxon>
        <taxon>Anthozoa</taxon>
        <taxon>Hexacorallia</taxon>
        <taxon>Scleractinia</taxon>
        <taxon>Fungiina</taxon>
        <taxon>Poritidae</taxon>
        <taxon>Porites</taxon>
    </lineage>
</organism>
<dbReference type="EMBL" id="CALNXK010000130">
    <property type="protein sequence ID" value="CAH3164591.1"/>
    <property type="molecule type" value="Genomic_DNA"/>
</dbReference>
<accession>A0ABN8QI71</accession>
<keyword evidence="3" id="KW-1185">Reference proteome</keyword>
<comment type="caution">
    <text evidence="2">The sequence shown here is derived from an EMBL/GenBank/DDBJ whole genome shotgun (WGS) entry which is preliminary data.</text>
</comment>
<evidence type="ECO:0000256" key="1">
    <source>
        <dbReference type="SAM" id="Phobius"/>
    </source>
</evidence>
<keyword evidence="1" id="KW-1133">Transmembrane helix</keyword>
<reference evidence="2 3" key="1">
    <citation type="submission" date="2022-05" db="EMBL/GenBank/DDBJ databases">
        <authorList>
            <consortium name="Genoscope - CEA"/>
            <person name="William W."/>
        </authorList>
    </citation>
    <scope>NUCLEOTIDE SEQUENCE [LARGE SCALE GENOMIC DNA]</scope>
</reference>
<evidence type="ECO:0000313" key="3">
    <source>
        <dbReference type="Proteomes" id="UP001159405"/>
    </source>
</evidence>
<feature type="transmembrane region" description="Helical" evidence="1">
    <location>
        <begin position="26"/>
        <end position="50"/>
    </location>
</feature>
<keyword evidence="1" id="KW-0472">Membrane</keyword>